<proteinExistence type="predicted"/>
<name>A0A6J7WU08_9CAUD</name>
<dbReference type="Pfam" id="PF23872">
    <property type="entry name" value="DUF7227"/>
    <property type="match status" value="1"/>
</dbReference>
<evidence type="ECO:0000259" key="1">
    <source>
        <dbReference type="Pfam" id="PF23872"/>
    </source>
</evidence>
<feature type="domain" description="DUF7227" evidence="1">
    <location>
        <begin position="180"/>
        <end position="255"/>
    </location>
</feature>
<reference evidence="2" key="1">
    <citation type="submission" date="2020-05" db="EMBL/GenBank/DDBJ databases">
        <authorList>
            <person name="Chiriac C."/>
            <person name="Salcher M."/>
            <person name="Ghai R."/>
            <person name="Kavagutti S V."/>
        </authorList>
    </citation>
    <scope>NUCLEOTIDE SEQUENCE</scope>
</reference>
<sequence>MHGMFKKAAKTIAKQRSSIIYSGPSLIDGSPIVVVAIISSRNKKTGSMLQTYIMRSDMDPRLASKTGADFAICGSCPHKGIATQDPVKKQALGRSCYVLLGQGPLIAYQAMLRGLYPVIAGHAAIAALGSGRKVRVGTYGDPAAVPAYIWESLLSDADMHTAYSHQAAQHGAAFDPSIMMLSADSEQDARSAWDQGIRTFRVVSSVADIVAGQEVLCPASKEAGKRTSCADCGLCAGSSIKAKSIAIPAHGAGSIHIAA</sequence>
<dbReference type="InterPro" id="IPR055651">
    <property type="entry name" value="DUF7227"/>
</dbReference>
<dbReference type="EMBL" id="LR798279">
    <property type="protein sequence ID" value="CAB5220182.1"/>
    <property type="molecule type" value="Genomic_DNA"/>
</dbReference>
<evidence type="ECO:0000313" key="2">
    <source>
        <dbReference type="EMBL" id="CAB5220182.1"/>
    </source>
</evidence>
<protein>
    <recommendedName>
        <fullName evidence="1">DUF7227 domain-containing protein</fullName>
    </recommendedName>
</protein>
<accession>A0A6J7WU08</accession>
<organism evidence="2">
    <name type="scientific">uncultured Caudovirales phage</name>
    <dbReference type="NCBI Taxonomy" id="2100421"/>
    <lineage>
        <taxon>Viruses</taxon>
        <taxon>Duplodnaviria</taxon>
        <taxon>Heunggongvirae</taxon>
        <taxon>Uroviricota</taxon>
        <taxon>Caudoviricetes</taxon>
        <taxon>Peduoviridae</taxon>
        <taxon>Maltschvirus</taxon>
        <taxon>Maltschvirus maltsch</taxon>
    </lineage>
</organism>
<gene>
    <name evidence="2" type="ORF">UFOVP231_85</name>
</gene>